<organism evidence="1 2">
    <name type="scientific">Reinekea forsetii</name>
    <dbReference type="NCBI Taxonomy" id="1336806"/>
    <lineage>
        <taxon>Bacteria</taxon>
        <taxon>Pseudomonadati</taxon>
        <taxon>Pseudomonadota</taxon>
        <taxon>Gammaproteobacteria</taxon>
        <taxon>Oceanospirillales</taxon>
        <taxon>Saccharospirillaceae</taxon>
        <taxon>Reinekea</taxon>
    </lineage>
</organism>
<gene>
    <name evidence="1" type="ORF">REIFOR_00363</name>
</gene>
<name>A0A2K8KKQ6_9GAMM</name>
<reference evidence="1 2" key="1">
    <citation type="journal article" date="2017" name="Environ. Microbiol.">
        <title>Genomic and physiological analyses of 'Reinekea forsetii' reveal a versatile opportunistic lifestyle during spring algae blooms.</title>
        <authorList>
            <person name="Avci B."/>
            <person name="Hahnke R.L."/>
            <person name="Chafee M."/>
            <person name="Fischer T."/>
            <person name="Gruber-Vodicka H."/>
            <person name="Tegetmeyer H.E."/>
            <person name="Harder J."/>
            <person name="Fuchs B.M."/>
            <person name="Amann R.I."/>
            <person name="Teeling H."/>
        </authorList>
    </citation>
    <scope>NUCLEOTIDE SEQUENCE [LARGE SCALE GENOMIC DNA]</scope>
    <source>
        <strain evidence="1 2">Hel1_31_D35</strain>
    </source>
</reference>
<evidence type="ECO:0000313" key="2">
    <source>
        <dbReference type="Proteomes" id="UP000229757"/>
    </source>
</evidence>
<dbReference type="EMBL" id="CP011797">
    <property type="protein sequence ID" value="ATX75540.1"/>
    <property type="molecule type" value="Genomic_DNA"/>
</dbReference>
<sequence>MGDSAARQRQSLFAHWRKIGQCRNRHSPIGAGHHQQINREPYMFSRKLGNDRALIVFAGNEKSIQLAQ</sequence>
<dbReference type="Proteomes" id="UP000229757">
    <property type="component" value="Chromosome"/>
</dbReference>
<dbReference type="AlphaFoldDB" id="A0A2K8KKQ6"/>
<proteinExistence type="predicted"/>
<keyword evidence="2" id="KW-1185">Reference proteome</keyword>
<protein>
    <submittedName>
        <fullName evidence="1">Uncharacterized protein</fullName>
    </submittedName>
</protein>
<evidence type="ECO:0000313" key="1">
    <source>
        <dbReference type="EMBL" id="ATX75540.1"/>
    </source>
</evidence>
<dbReference type="KEGG" id="rfo:REIFOR_00363"/>
<accession>A0A2K8KKQ6</accession>